<evidence type="ECO:0000313" key="3">
    <source>
        <dbReference type="Proteomes" id="UP001500037"/>
    </source>
</evidence>
<keyword evidence="1" id="KW-0472">Membrane</keyword>
<keyword evidence="1" id="KW-0812">Transmembrane</keyword>
<reference evidence="2 3" key="1">
    <citation type="journal article" date="2019" name="Int. J. Syst. Evol. Microbiol.">
        <title>The Global Catalogue of Microorganisms (GCM) 10K type strain sequencing project: providing services to taxonomists for standard genome sequencing and annotation.</title>
        <authorList>
            <consortium name="The Broad Institute Genomics Platform"/>
            <consortium name="The Broad Institute Genome Sequencing Center for Infectious Disease"/>
            <person name="Wu L."/>
            <person name="Ma J."/>
        </authorList>
    </citation>
    <scope>NUCLEOTIDE SEQUENCE [LARGE SCALE GENOMIC DNA]</scope>
    <source>
        <strain evidence="2 3">JCM 13004</strain>
    </source>
</reference>
<sequence length="89" mass="9659">MGLSRQVTDLDHLNHHDSWVLFGVAGAITLALIAYVINFRGVAYKISVRGMGPEHRHYRLGVAWNRGVSALFAVIGAFLTAKGLRSALG</sequence>
<dbReference type="EMBL" id="BAAALF010000175">
    <property type="protein sequence ID" value="GAA1266212.1"/>
    <property type="molecule type" value="Genomic_DNA"/>
</dbReference>
<dbReference type="Proteomes" id="UP001500037">
    <property type="component" value="Unassembled WGS sequence"/>
</dbReference>
<feature type="transmembrane region" description="Helical" evidence="1">
    <location>
        <begin position="20"/>
        <end position="39"/>
    </location>
</feature>
<keyword evidence="3" id="KW-1185">Reference proteome</keyword>
<gene>
    <name evidence="2" type="ORF">GCM10009665_64070</name>
</gene>
<evidence type="ECO:0000256" key="1">
    <source>
        <dbReference type="SAM" id="Phobius"/>
    </source>
</evidence>
<accession>A0ABN1WUC2</accession>
<feature type="transmembrane region" description="Helical" evidence="1">
    <location>
        <begin position="60"/>
        <end position="81"/>
    </location>
</feature>
<comment type="caution">
    <text evidence="2">The sequence shown here is derived from an EMBL/GenBank/DDBJ whole genome shotgun (WGS) entry which is preliminary data.</text>
</comment>
<name>A0ABN1WUC2_9ACTN</name>
<proteinExistence type="predicted"/>
<keyword evidence="1" id="KW-1133">Transmembrane helix</keyword>
<evidence type="ECO:0000313" key="2">
    <source>
        <dbReference type="EMBL" id="GAA1266212.1"/>
    </source>
</evidence>
<organism evidence="2 3">
    <name type="scientific">Kitasatospora nipponensis</name>
    <dbReference type="NCBI Taxonomy" id="258049"/>
    <lineage>
        <taxon>Bacteria</taxon>
        <taxon>Bacillati</taxon>
        <taxon>Actinomycetota</taxon>
        <taxon>Actinomycetes</taxon>
        <taxon>Kitasatosporales</taxon>
        <taxon>Streptomycetaceae</taxon>
        <taxon>Kitasatospora</taxon>
    </lineage>
</organism>
<protein>
    <submittedName>
        <fullName evidence="2">Uncharacterized protein</fullName>
    </submittedName>
</protein>